<organism evidence="1 2">
    <name type="scientific">Janthinobacterium agaricidamnosum NBRC 102515 = DSM 9628</name>
    <dbReference type="NCBI Taxonomy" id="1349767"/>
    <lineage>
        <taxon>Bacteria</taxon>
        <taxon>Pseudomonadati</taxon>
        <taxon>Pseudomonadota</taxon>
        <taxon>Betaproteobacteria</taxon>
        <taxon>Burkholderiales</taxon>
        <taxon>Oxalobacteraceae</taxon>
        <taxon>Janthinobacterium</taxon>
    </lineage>
</organism>
<dbReference type="EMBL" id="HG322949">
    <property type="protein sequence ID" value="CDG82000.1"/>
    <property type="molecule type" value="Genomic_DNA"/>
</dbReference>
<dbReference type="AlphaFoldDB" id="W0V348"/>
<dbReference type="HOGENOM" id="CLU_2479156_0_0_4"/>
<dbReference type="RefSeq" id="WP_038490022.1">
    <property type="nucleotide sequence ID" value="NZ_BCTH01000113.1"/>
</dbReference>
<keyword evidence="2" id="KW-1185">Reference proteome</keyword>
<protein>
    <submittedName>
        <fullName evidence="1">Uncharacterized protein</fullName>
    </submittedName>
</protein>
<dbReference type="KEGG" id="jag:GJA_1347"/>
<proteinExistence type="predicted"/>
<evidence type="ECO:0000313" key="2">
    <source>
        <dbReference type="Proteomes" id="UP000027604"/>
    </source>
</evidence>
<dbReference type="STRING" id="1349767.GJA_1347"/>
<dbReference type="Proteomes" id="UP000027604">
    <property type="component" value="Chromosome I"/>
</dbReference>
<evidence type="ECO:0000313" key="1">
    <source>
        <dbReference type="EMBL" id="CDG82000.1"/>
    </source>
</evidence>
<accession>W0V348</accession>
<reference evidence="1 2" key="1">
    <citation type="journal article" date="2015" name="Genome Announc.">
        <title>Genome Sequence of Mushroom Soft-Rot Pathogen Janthinobacterium agaricidamnosum.</title>
        <authorList>
            <person name="Graupner K."/>
            <person name="Lackner G."/>
            <person name="Hertweck C."/>
        </authorList>
    </citation>
    <scope>NUCLEOTIDE SEQUENCE [LARGE SCALE GENOMIC DNA]</scope>
    <source>
        <strain evidence="2">NBRC 102515 / DSM 9628</strain>
    </source>
</reference>
<name>W0V348_9BURK</name>
<dbReference type="PATRIC" id="fig|1349767.4.peg.3054"/>
<gene>
    <name evidence="1" type="ORF">GJA_1347</name>
</gene>
<sequence length="87" mass="9657">MTSITSNYVQDNGYFRNLAVAARGLLRALLAAKPYQTLAEKETGAIADERYVRPSQQDIAVLTSEAARYEKMMPNLAAELRFMASRG</sequence>
<dbReference type="OrthoDB" id="8706489at2"/>